<keyword evidence="4" id="KW-1185">Reference proteome</keyword>
<protein>
    <recommendedName>
        <fullName evidence="5">Verru_Chthon cassette protein A</fullName>
    </recommendedName>
</protein>
<name>A0A5B9WBW7_9BACT</name>
<feature type="region of interest" description="Disordered" evidence="1">
    <location>
        <begin position="1800"/>
        <end position="1829"/>
    </location>
</feature>
<feature type="transmembrane region" description="Helical" evidence="2">
    <location>
        <begin position="15"/>
        <end position="37"/>
    </location>
</feature>
<feature type="region of interest" description="Disordered" evidence="1">
    <location>
        <begin position="561"/>
        <end position="613"/>
    </location>
</feature>
<feature type="compositionally biased region" description="Polar residues" evidence="1">
    <location>
        <begin position="567"/>
        <end position="576"/>
    </location>
</feature>
<evidence type="ECO:0008006" key="5">
    <source>
        <dbReference type="Google" id="ProtNLM"/>
    </source>
</evidence>
<accession>A0A5B9WBW7</accession>
<sequence length="2016" mass="215688">MLAGTRTRRGRRRGVILILVLGILGLMAVIGITFATLSGQARVGARQNAQAMQQPQRDELFDYALSQLISDTADIRSAIRGHGMARDMFGNDANRNGYLTQRPDGLRMAPNNDAFFYITAVASAGGTLYDLTTNIPTADNAFYGYDFTRWTLRVAMLTAPTSPATGVVNQSLEVLIDNTSGANHVFRVNIAPTDAATTLLNPTVTPTHAAGYTTQLPGDYLVAAAGGGAVGTQQFILDGRWLHAFNGPGMGSNAYKGNFRFNGVDPNSAGMDEDYDAADLENWFLALQSADGTVMVPSFHRPGIVRYDISATTTTPINDWDADYYVSGPAAWREAAQRVLRPRRVDGHDGTTFPDLIPDETGRLTFDVDNDSDGKTDSVWVDLGYPARTNAQGQLYKPLFAFMVVGLNGRIPLNTAGNLAGNGSTHAAHLGNSVSEVDPTYGLQNGVTPTTNQSDNSGQDVRLTQLRNLLAGTRTFDNDSPTSYPYAPVPGLSQTNGDANWVQVGFDAATGSPIPIYMPNGKVDAGVDYRADVAATIVSDPANQAVMRSTEPIAGRWGEAQAVPGNPTLNPNTGTPMNLLGQGYNNQVRAGYSLDPTDQVSGQARDAADDNFNSFDPYPPLSARTGEVDDLDFLDPAGGYLMPVERMRRFVTPPDINGSGAVVQWDGIATSAGANRGADQWGRVEFSSYFRPPGLPGTIAPGAGATAIGFPWADTDPYPATMVSNTTGNSLLNNNNPLHGFLAQCFPNLNYTGGFTPQRVGGVPVDLNTKAAPLRYLPNTLPTYDMGANARQRSDGLNEADEMNLYAPNAQLDAPFGYADLEWLYRGHDVDGTSLTSRLSKLAPVSFRNPVDSTRHRRLFSVDTWETTNFSWASDRPVNTFNPASPGLNFTNNSRFASGNAGFRNIPVVPATTPPTSVPTASLMHRDRKINLNYPLPVSNDPNESVRQKWIADAYYTLKAILPPRSVDSPEELAQLSQFVINIVDFRDTDATMTHWRNPDVWLRPGTTVAPYVVLTANKLATDMPLDQYGMEHNPVAINEVLAYCFNRKTGTGGGNTPTPRFFIELVNTLSAPELGNNTNAGLGTPLNNASVLDLAGFLSNSTPAPPTPWDGACWDLVFTADNPVSRPDPILGQLQPGGTFYSLFPFSQSSVMAATPAMTPTPPPTGDPVLLPLPQAPSPKNTSMYMGDPAKTATAGGTGAAATLSHNLYFMTIGNAAPAGGAESAPPVTSYQFQASWDPVTGSAPTGAIPAGVLPPPAVGGTVPTVYPAAKLPQPAAGRSAFYWVCLRRPANPFAPVSATNPMIVVDCMRFPYTEAGGTGTTSGGMDTATTGSNNIYSYQRFQPYRGGQAVPYGTSTGISDPRYGYSEQIAPPATNSGNVGKYGTATNNITQPIYHTLGAPNDYTWDNLTTNPSIYEAWDYFPFNDRDFTSVAELMMVPGCPPGLFTKQFVEFAPSSATANNLKSVTPLRTPTPATLPTYGDFSKSSTALDYPAAPAAAPATPLTPHTFPYLVDKFFYTAASPATVPPNGRFGDQTGDGWFKMFEFFEVPSQVNGSIGSVAQGMNFDWARQDTRPGQINLNLVVDEEVFFSVFGKQDGSFQQNLLNFAELTPPTWTGGIWPPQIGSTTPYPPLPVGTPPVPLVVSAQNAFGAPSYAYPMPNVGMGYLDPITNTYLNHMKASFAQFLTLRHGGSGFVFGYGKGAPGQNYAVQLAAANPNAPTFANLPRNPIPADRPFRSLSYPDINYTVMRPAALPLSPYTDPKPSTAAVAWPPTGYTGNYAGDPGLRNPSIHHAYITSVPGATPTPPNGPASTPGSRLHLPPPIPARRLFQPADRSTASNANVAGDPYVNNTKPVTATVATGALPPWGGVGINDGVPSIYWPTTETLPYAAGTLGNDNSTATVPWKIDRRQHPYFRSEQLQKAMNLTTVRTHQYAVWITVGFFEVTRTGDLGMLAAPSVSPTLAFDILGPEIGAATGQAGRYRGFFIVDRLKLTGFDPNTPGSFRPAVMYRQTIE</sequence>
<dbReference type="OrthoDB" id="219623at2"/>
<dbReference type="Proteomes" id="UP000324233">
    <property type="component" value="Chromosome"/>
</dbReference>
<evidence type="ECO:0000313" key="3">
    <source>
        <dbReference type="EMBL" id="QEH38168.1"/>
    </source>
</evidence>
<dbReference type="EMBL" id="CP042997">
    <property type="protein sequence ID" value="QEH38168.1"/>
    <property type="molecule type" value="Genomic_DNA"/>
</dbReference>
<gene>
    <name evidence="3" type="ORF">OJF2_67660</name>
</gene>
<keyword evidence="2" id="KW-0472">Membrane</keyword>
<dbReference type="KEGG" id="agv:OJF2_67660"/>
<keyword evidence="2" id="KW-0812">Transmembrane</keyword>
<organism evidence="3 4">
    <name type="scientific">Aquisphaera giovannonii</name>
    <dbReference type="NCBI Taxonomy" id="406548"/>
    <lineage>
        <taxon>Bacteria</taxon>
        <taxon>Pseudomonadati</taxon>
        <taxon>Planctomycetota</taxon>
        <taxon>Planctomycetia</taxon>
        <taxon>Isosphaerales</taxon>
        <taxon>Isosphaeraceae</taxon>
        <taxon>Aquisphaera</taxon>
    </lineage>
</organism>
<dbReference type="RefSeq" id="WP_148597638.1">
    <property type="nucleotide sequence ID" value="NZ_CP042997.1"/>
</dbReference>
<evidence type="ECO:0000256" key="2">
    <source>
        <dbReference type="SAM" id="Phobius"/>
    </source>
</evidence>
<proteinExistence type="predicted"/>
<reference evidence="3 4" key="1">
    <citation type="submission" date="2019-08" db="EMBL/GenBank/DDBJ databases">
        <title>Deep-cultivation of Planctomycetes and their phenomic and genomic characterization uncovers novel biology.</title>
        <authorList>
            <person name="Wiegand S."/>
            <person name="Jogler M."/>
            <person name="Boedeker C."/>
            <person name="Pinto D."/>
            <person name="Vollmers J."/>
            <person name="Rivas-Marin E."/>
            <person name="Kohn T."/>
            <person name="Peeters S.H."/>
            <person name="Heuer A."/>
            <person name="Rast P."/>
            <person name="Oberbeckmann S."/>
            <person name="Bunk B."/>
            <person name="Jeske O."/>
            <person name="Meyerdierks A."/>
            <person name="Storesund J.E."/>
            <person name="Kallscheuer N."/>
            <person name="Luecker S."/>
            <person name="Lage O.M."/>
            <person name="Pohl T."/>
            <person name="Merkel B.J."/>
            <person name="Hornburger P."/>
            <person name="Mueller R.-W."/>
            <person name="Bruemmer F."/>
            <person name="Labrenz M."/>
            <person name="Spormann A.M."/>
            <person name="Op den Camp H."/>
            <person name="Overmann J."/>
            <person name="Amann R."/>
            <person name="Jetten M.S.M."/>
            <person name="Mascher T."/>
            <person name="Medema M.H."/>
            <person name="Devos D.P."/>
            <person name="Kaster A.-K."/>
            <person name="Ovreas L."/>
            <person name="Rohde M."/>
            <person name="Galperin M.Y."/>
            <person name="Jogler C."/>
        </authorList>
    </citation>
    <scope>NUCLEOTIDE SEQUENCE [LARGE SCALE GENOMIC DNA]</scope>
    <source>
        <strain evidence="3 4">OJF2</strain>
    </source>
</reference>
<evidence type="ECO:0000313" key="4">
    <source>
        <dbReference type="Proteomes" id="UP000324233"/>
    </source>
</evidence>
<keyword evidence="2" id="KW-1133">Transmembrane helix</keyword>
<evidence type="ECO:0000256" key="1">
    <source>
        <dbReference type="SAM" id="MobiDB-lite"/>
    </source>
</evidence>